<proteinExistence type="inferred from homology"/>
<name>A0A1G4T651_9CAUL</name>
<accession>A0A1G4T651</accession>
<dbReference type="EMBL" id="FMTS01000006">
    <property type="protein sequence ID" value="SCW76771.1"/>
    <property type="molecule type" value="Genomic_DNA"/>
</dbReference>
<organism evidence="3 4">
    <name type="scientific">Asticcacaulis taihuensis</name>
    <dbReference type="NCBI Taxonomy" id="260084"/>
    <lineage>
        <taxon>Bacteria</taxon>
        <taxon>Pseudomonadati</taxon>
        <taxon>Pseudomonadota</taxon>
        <taxon>Alphaproteobacteria</taxon>
        <taxon>Caulobacterales</taxon>
        <taxon>Caulobacteraceae</taxon>
        <taxon>Asticcacaulis</taxon>
    </lineage>
</organism>
<dbReference type="InterPro" id="IPR023393">
    <property type="entry name" value="START-like_dom_sf"/>
</dbReference>
<protein>
    <submittedName>
        <fullName evidence="3">Uncharacterized conserved protein YndB, AHSA1/START domain</fullName>
    </submittedName>
</protein>
<feature type="domain" description="Activator of Hsp90 ATPase homologue 1/2-like C-terminal" evidence="2">
    <location>
        <begin position="21"/>
        <end position="173"/>
    </location>
</feature>
<dbReference type="Proteomes" id="UP000199150">
    <property type="component" value="Unassembled WGS sequence"/>
</dbReference>
<reference evidence="4" key="1">
    <citation type="submission" date="2016-10" db="EMBL/GenBank/DDBJ databases">
        <authorList>
            <person name="Varghese N."/>
            <person name="Submissions S."/>
        </authorList>
    </citation>
    <scope>NUCLEOTIDE SEQUENCE [LARGE SCALE GENOMIC DNA]</scope>
    <source>
        <strain evidence="4">CGMCC 1.3431</strain>
    </source>
</reference>
<gene>
    <name evidence="3" type="ORF">SAMN02927928_3301</name>
</gene>
<evidence type="ECO:0000313" key="3">
    <source>
        <dbReference type="EMBL" id="SCW76771.1"/>
    </source>
</evidence>
<dbReference type="AlphaFoldDB" id="A0A1G4T651"/>
<dbReference type="Gene3D" id="3.30.530.20">
    <property type="match status" value="1"/>
</dbReference>
<sequence>MSYQTDVATEANDIVLSRFFDAPRPLVFMAWVDPVMLAEWWGPEGFTATVDIDVREGGEMSLVMHSPDGEDYPIGGHFGEIVPNESLVMIMDASRHSEGWHEAVKAGFVEAGGRPEDYNADPIRTLITFADEGAGTRVIVRQTFTMATMRDAHIRLGSGAGWSGSFNKLDAVLQRAGD</sequence>
<evidence type="ECO:0000259" key="2">
    <source>
        <dbReference type="Pfam" id="PF08327"/>
    </source>
</evidence>
<keyword evidence="4" id="KW-1185">Reference proteome</keyword>
<dbReference type="InterPro" id="IPR013538">
    <property type="entry name" value="ASHA1/2-like_C"/>
</dbReference>
<dbReference type="RefSeq" id="WP_090650126.1">
    <property type="nucleotide sequence ID" value="NZ_CBCRYE010000010.1"/>
</dbReference>
<dbReference type="SUPFAM" id="SSF55961">
    <property type="entry name" value="Bet v1-like"/>
    <property type="match status" value="1"/>
</dbReference>
<comment type="similarity">
    <text evidence="1">Belongs to the AHA1 family.</text>
</comment>
<evidence type="ECO:0000313" key="4">
    <source>
        <dbReference type="Proteomes" id="UP000199150"/>
    </source>
</evidence>
<dbReference type="Pfam" id="PF08327">
    <property type="entry name" value="AHSA1"/>
    <property type="match status" value="1"/>
</dbReference>
<evidence type="ECO:0000256" key="1">
    <source>
        <dbReference type="ARBA" id="ARBA00006817"/>
    </source>
</evidence>
<dbReference type="OrthoDB" id="9805228at2"/>
<dbReference type="STRING" id="260084.SAMN02927928_3301"/>